<dbReference type="InterPro" id="IPR051794">
    <property type="entry name" value="PG_Endopeptidase_C40"/>
</dbReference>
<organism evidence="6 7">
    <name type="scientific">Actinomadura napierensis</name>
    <dbReference type="NCBI Taxonomy" id="267854"/>
    <lineage>
        <taxon>Bacteria</taxon>
        <taxon>Bacillati</taxon>
        <taxon>Actinomycetota</taxon>
        <taxon>Actinomycetes</taxon>
        <taxon>Streptosporangiales</taxon>
        <taxon>Thermomonosporaceae</taxon>
        <taxon>Actinomadura</taxon>
    </lineage>
</organism>
<dbReference type="CDD" id="cd13399">
    <property type="entry name" value="Slt35-like"/>
    <property type="match status" value="1"/>
</dbReference>
<keyword evidence="4" id="KW-0788">Thiol protease</keyword>
<dbReference type="InterPro" id="IPR000064">
    <property type="entry name" value="NLP_P60_dom"/>
</dbReference>
<evidence type="ECO:0000259" key="5">
    <source>
        <dbReference type="PROSITE" id="PS51935"/>
    </source>
</evidence>
<dbReference type="PANTHER" id="PTHR47359:SF3">
    <property type="entry name" value="NLP_P60 DOMAIN-CONTAINING PROTEIN-RELATED"/>
    <property type="match status" value="1"/>
</dbReference>
<feature type="domain" description="NlpC/P60" evidence="5">
    <location>
        <begin position="199"/>
        <end position="341"/>
    </location>
</feature>
<dbReference type="InterPro" id="IPR038765">
    <property type="entry name" value="Papain-like_cys_pep_sf"/>
</dbReference>
<evidence type="ECO:0000256" key="3">
    <source>
        <dbReference type="ARBA" id="ARBA00022801"/>
    </source>
</evidence>
<evidence type="ECO:0000256" key="1">
    <source>
        <dbReference type="ARBA" id="ARBA00007074"/>
    </source>
</evidence>
<reference evidence="7" key="1">
    <citation type="journal article" date="2019" name="Int. J. Syst. Evol. Microbiol.">
        <title>The Global Catalogue of Microorganisms (GCM) 10K type strain sequencing project: providing services to taxonomists for standard genome sequencing and annotation.</title>
        <authorList>
            <consortium name="The Broad Institute Genomics Platform"/>
            <consortium name="The Broad Institute Genome Sequencing Center for Infectious Disease"/>
            <person name="Wu L."/>
            <person name="Ma J."/>
        </authorList>
    </citation>
    <scope>NUCLEOTIDE SEQUENCE [LARGE SCALE GENOMIC DNA]</scope>
    <source>
        <strain evidence="7">JCM 13850</strain>
    </source>
</reference>
<dbReference type="RefSeq" id="WP_344272286.1">
    <property type="nucleotide sequence ID" value="NZ_BAAAMR010000050.1"/>
</dbReference>
<dbReference type="Proteomes" id="UP001501020">
    <property type="component" value="Unassembled WGS sequence"/>
</dbReference>
<comment type="caution">
    <text evidence="6">The sequence shown here is derived from an EMBL/GenBank/DDBJ whole genome shotgun (WGS) entry which is preliminary data.</text>
</comment>
<evidence type="ECO:0000313" key="7">
    <source>
        <dbReference type="Proteomes" id="UP001501020"/>
    </source>
</evidence>
<keyword evidence="2" id="KW-0645">Protease</keyword>
<dbReference type="Gene3D" id="1.10.530.10">
    <property type="match status" value="1"/>
</dbReference>
<accession>A0ABP5LK81</accession>
<dbReference type="Gene3D" id="3.90.1720.10">
    <property type="entry name" value="endopeptidase domain like (from Nostoc punctiforme)"/>
    <property type="match status" value="1"/>
</dbReference>
<evidence type="ECO:0000256" key="2">
    <source>
        <dbReference type="ARBA" id="ARBA00022670"/>
    </source>
</evidence>
<keyword evidence="3" id="KW-0378">Hydrolase</keyword>
<gene>
    <name evidence="6" type="ORF">GCM10009727_52080</name>
</gene>
<protein>
    <submittedName>
        <fullName evidence="6">NlpC/P60 family protein</fullName>
    </submittedName>
</protein>
<dbReference type="SUPFAM" id="SSF53955">
    <property type="entry name" value="Lysozyme-like"/>
    <property type="match status" value="1"/>
</dbReference>
<comment type="similarity">
    <text evidence="1">Belongs to the peptidase C40 family.</text>
</comment>
<proteinExistence type="inferred from homology"/>
<dbReference type="InterPro" id="IPR031304">
    <property type="entry name" value="SLT_2"/>
</dbReference>
<dbReference type="Pfam" id="PF00877">
    <property type="entry name" value="NLPC_P60"/>
    <property type="match status" value="1"/>
</dbReference>
<dbReference type="InterPro" id="IPR023346">
    <property type="entry name" value="Lysozyme-like_dom_sf"/>
</dbReference>
<dbReference type="EMBL" id="BAAAMR010000050">
    <property type="protein sequence ID" value="GAA2148899.1"/>
    <property type="molecule type" value="Genomic_DNA"/>
</dbReference>
<name>A0ABP5LK81_9ACTN</name>
<dbReference type="Pfam" id="PF13406">
    <property type="entry name" value="SLT_2"/>
    <property type="match status" value="1"/>
</dbReference>
<evidence type="ECO:0000313" key="6">
    <source>
        <dbReference type="EMBL" id="GAA2148899.1"/>
    </source>
</evidence>
<dbReference type="SUPFAM" id="SSF54001">
    <property type="entry name" value="Cysteine proteinases"/>
    <property type="match status" value="1"/>
</dbReference>
<keyword evidence="7" id="KW-1185">Reference proteome</keyword>
<evidence type="ECO:0000256" key="4">
    <source>
        <dbReference type="ARBA" id="ARBA00022807"/>
    </source>
</evidence>
<sequence length="348" mass="36166">MIAVSGGLGIVLLVVVLIVIIIGGQADACGTSQGGGQQPGASDEANSIPGNYLAIYKKAGPAYGIPWNVLAGIGKVETGHGTSNLPGVHSGENYAGAGGPMQFLAPTWKSFGVDGDGDGKADRYNPADAIPGAANYLRHNHGNEGGEALRKAIFQYNHSWDYVNLVLSWAKKYADGNFSIGGDNNTGATCIPGGNVAAGPTGQRIVAYAMRWLKTPYQWGAGTWDGPTGYACSYGRCGKAFDCSGLTMYAVAQATGGKIKLDHFTGSQQNDSRGARVSFAQLQPGDLVFFTHPGETVSHHVGIYIGGGQMVNAPHTGDWVKVSSIASGTYRAEFSGGMRFSVPADGQQ</sequence>
<dbReference type="PROSITE" id="PS51935">
    <property type="entry name" value="NLPC_P60"/>
    <property type="match status" value="1"/>
</dbReference>
<dbReference type="PANTHER" id="PTHR47359">
    <property type="entry name" value="PEPTIDOGLYCAN DL-ENDOPEPTIDASE CWLO"/>
    <property type="match status" value="1"/>
</dbReference>